<dbReference type="AlphaFoldDB" id="A0A7C9FJD0"/>
<evidence type="ECO:0000313" key="1">
    <source>
        <dbReference type="EMBL" id="MBA4677429.1"/>
    </source>
</evidence>
<accession>A0A7C9FJD0</accession>
<name>A0A7C9FJD0_OPUST</name>
<organism evidence="1">
    <name type="scientific">Opuntia streptacantha</name>
    <name type="common">Prickly pear cactus</name>
    <name type="synonym">Opuntia cardona</name>
    <dbReference type="NCBI Taxonomy" id="393608"/>
    <lineage>
        <taxon>Eukaryota</taxon>
        <taxon>Viridiplantae</taxon>
        <taxon>Streptophyta</taxon>
        <taxon>Embryophyta</taxon>
        <taxon>Tracheophyta</taxon>
        <taxon>Spermatophyta</taxon>
        <taxon>Magnoliopsida</taxon>
        <taxon>eudicotyledons</taxon>
        <taxon>Gunneridae</taxon>
        <taxon>Pentapetalae</taxon>
        <taxon>Caryophyllales</taxon>
        <taxon>Cactineae</taxon>
        <taxon>Cactaceae</taxon>
        <taxon>Opuntioideae</taxon>
        <taxon>Opuntia</taxon>
    </lineage>
</organism>
<dbReference type="EMBL" id="GISG01275213">
    <property type="protein sequence ID" value="MBA4677429.1"/>
    <property type="molecule type" value="Transcribed_RNA"/>
</dbReference>
<protein>
    <submittedName>
        <fullName evidence="1">Uncharacterized protein</fullName>
    </submittedName>
</protein>
<proteinExistence type="predicted"/>
<sequence length="153" mass="17696">MQRFCEVFELRCTPEQINHKGSPSRTKLDQINLIWSPHLFPEAHGPNTNHLPKHLANFWRGDKIAFCSKHIAIYVEPGLWVRKDFLHILSNRNRTSTKLDNAFEMFNEFRNRTGSMRMLRRIAKARAIDGDGGSGVGILRACIVWHLFDDIPS</sequence>
<reference evidence="1" key="2">
    <citation type="submission" date="2020-07" db="EMBL/GenBank/DDBJ databases">
        <authorList>
            <person name="Vera ALvarez R."/>
            <person name="Arias-Moreno D.M."/>
            <person name="Jimenez-Jacinto V."/>
            <person name="Jimenez-Bremont J.F."/>
            <person name="Swaminathan K."/>
            <person name="Moose S.P."/>
            <person name="Guerrero-Gonzalez M.L."/>
            <person name="Marino-Ramirez L."/>
            <person name="Landsman D."/>
            <person name="Rodriguez-Kessler M."/>
            <person name="Delgado-Sanchez P."/>
        </authorList>
    </citation>
    <scope>NUCLEOTIDE SEQUENCE</scope>
    <source>
        <tissue evidence="1">Cladode</tissue>
    </source>
</reference>
<reference evidence="1" key="1">
    <citation type="journal article" date="2013" name="J. Plant Res.">
        <title>Effect of fungi and light on seed germination of three Opuntia species from semiarid lands of central Mexico.</title>
        <authorList>
            <person name="Delgado-Sanchez P."/>
            <person name="Jimenez-Bremont J.F."/>
            <person name="Guerrero-Gonzalez Mde L."/>
            <person name="Flores J."/>
        </authorList>
    </citation>
    <scope>NUCLEOTIDE SEQUENCE</scope>
    <source>
        <tissue evidence="1">Cladode</tissue>
    </source>
</reference>